<accession>A0A8H3ZP83</accession>
<dbReference type="SUPFAM" id="SSF56601">
    <property type="entry name" value="beta-lactamase/transpeptidase-like"/>
    <property type="match status" value="1"/>
</dbReference>
<dbReference type="EMBL" id="WOWK01000058">
    <property type="protein sequence ID" value="KAF0322702.1"/>
    <property type="molecule type" value="Genomic_DNA"/>
</dbReference>
<dbReference type="InterPro" id="IPR050491">
    <property type="entry name" value="AmpC-like"/>
</dbReference>
<proteinExistence type="inferred from homology"/>
<reference evidence="3 4" key="1">
    <citation type="submission" date="2019-12" db="EMBL/GenBank/DDBJ databases">
        <title>A genome sequence resource for the geographically widespread anthracnose pathogen Colletotrichum asianum.</title>
        <authorList>
            <person name="Meng Y."/>
        </authorList>
    </citation>
    <scope>NUCLEOTIDE SEQUENCE [LARGE SCALE GENOMIC DNA]</scope>
    <source>
        <strain evidence="3 4">ICMP 18580</strain>
    </source>
</reference>
<comment type="similarity">
    <text evidence="1">Belongs to the peptidase S12 family.</text>
</comment>
<evidence type="ECO:0000313" key="4">
    <source>
        <dbReference type="Proteomes" id="UP000434172"/>
    </source>
</evidence>
<name>A0A8H3ZP83_9PEZI</name>
<comment type="caution">
    <text evidence="3">The sequence shown here is derived from an EMBL/GenBank/DDBJ whole genome shotgun (WGS) entry which is preliminary data.</text>
</comment>
<dbReference type="InterPro" id="IPR012338">
    <property type="entry name" value="Beta-lactam/transpept-like"/>
</dbReference>
<dbReference type="PANTHER" id="PTHR46825">
    <property type="entry name" value="D-ALANYL-D-ALANINE-CARBOXYPEPTIDASE/ENDOPEPTIDASE AMPH"/>
    <property type="match status" value="1"/>
</dbReference>
<evidence type="ECO:0000256" key="1">
    <source>
        <dbReference type="ARBA" id="ARBA00038215"/>
    </source>
</evidence>
<evidence type="ECO:0000313" key="3">
    <source>
        <dbReference type="EMBL" id="KAF0322702.1"/>
    </source>
</evidence>
<dbReference type="PANTHER" id="PTHR46825:SF9">
    <property type="entry name" value="BETA-LACTAMASE-RELATED DOMAIN-CONTAINING PROTEIN"/>
    <property type="match status" value="1"/>
</dbReference>
<feature type="domain" description="Beta-lactamase-related" evidence="2">
    <location>
        <begin position="55"/>
        <end position="374"/>
    </location>
</feature>
<protein>
    <submittedName>
        <fullName evidence="3">Beta-lactamase</fullName>
    </submittedName>
</protein>
<dbReference type="InterPro" id="IPR001466">
    <property type="entry name" value="Beta-lactam-related"/>
</dbReference>
<keyword evidence="4" id="KW-1185">Reference proteome</keyword>
<organism evidence="3 4">
    <name type="scientific">Colletotrichum asianum</name>
    <dbReference type="NCBI Taxonomy" id="702518"/>
    <lineage>
        <taxon>Eukaryota</taxon>
        <taxon>Fungi</taxon>
        <taxon>Dikarya</taxon>
        <taxon>Ascomycota</taxon>
        <taxon>Pezizomycotina</taxon>
        <taxon>Sordariomycetes</taxon>
        <taxon>Hypocreomycetidae</taxon>
        <taxon>Glomerellales</taxon>
        <taxon>Glomerellaceae</taxon>
        <taxon>Colletotrichum</taxon>
        <taxon>Colletotrichum gloeosporioides species complex</taxon>
    </lineage>
</organism>
<sequence>MSIIRTQFFTIPTIDSINVPVLFTVVVISPSKMAFFDTIADLFANQTTPPSVPEHFLASLGIPSVSIAVLDKGNIEARCFSTVGNDEETRFQAASISKPTAATAVMRLVSQGKLSLDDKLLHHLPEELFKNLGPPTILKQITLRHLLTHTAGFRTSAYTGYANNMPSALDTLLDRNGGHNIAEGLTLLPGMKHAYCGGNFAMLQLILEKMFDKPFQDLVRELVFEPLGMSHSSYDMPEHDDKGNYARSWWTGNEPHDTPWHHHPEFASGGVWTTPTDLLKLIRGIQQSLRADIPENDTFLPQAVAKEMLTQVQQGIAISWFVSRNKSNVFGHFGGNSPCFRCYVVGFANTTGHVDEKDLEADCGIAVMTNGWEGTDVCCRVVHAVSYAKGWPYMGTLEHLQEVSVPFRDINKRIDTRWEGWIGEWSSGWRLEKGDDEDPRASFREFAGLKLVAAAVPAEREKQGDSIDLLVYGLRIMLRLHHVDAEPVVSLWSGLICQTETLRKRLCRR</sequence>
<dbReference type="Gene3D" id="3.40.710.10">
    <property type="entry name" value="DD-peptidase/beta-lactamase superfamily"/>
    <property type="match status" value="1"/>
</dbReference>
<dbReference type="AlphaFoldDB" id="A0A8H3ZP83"/>
<evidence type="ECO:0000259" key="2">
    <source>
        <dbReference type="Pfam" id="PF00144"/>
    </source>
</evidence>
<gene>
    <name evidence="3" type="ORF">GQ607_009942</name>
</gene>
<dbReference type="Pfam" id="PF00144">
    <property type="entry name" value="Beta-lactamase"/>
    <property type="match status" value="1"/>
</dbReference>
<dbReference type="OrthoDB" id="5946976at2759"/>
<dbReference type="Proteomes" id="UP000434172">
    <property type="component" value="Unassembled WGS sequence"/>
</dbReference>